<reference evidence="1" key="1">
    <citation type="journal article" date="2015" name="Nature">
        <title>Complex archaea that bridge the gap between prokaryotes and eukaryotes.</title>
        <authorList>
            <person name="Spang A."/>
            <person name="Saw J.H."/>
            <person name="Jorgensen S.L."/>
            <person name="Zaremba-Niedzwiedzka K."/>
            <person name="Martijn J."/>
            <person name="Lind A.E."/>
            <person name="van Eijk R."/>
            <person name="Schleper C."/>
            <person name="Guy L."/>
            <person name="Ettema T.J."/>
        </authorList>
    </citation>
    <scope>NUCLEOTIDE SEQUENCE</scope>
</reference>
<comment type="caution">
    <text evidence="1">The sequence shown here is derived from an EMBL/GenBank/DDBJ whole genome shotgun (WGS) entry which is preliminary data.</text>
</comment>
<dbReference type="EMBL" id="LAZR01005768">
    <property type="protein sequence ID" value="KKM97272.1"/>
    <property type="molecule type" value="Genomic_DNA"/>
</dbReference>
<evidence type="ECO:0000313" key="1">
    <source>
        <dbReference type="EMBL" id="KKM97272.1"/>
    </source>
</evidence>
<organism evidence="1">
    <name type="scientific">marine sediment metagenome</name>
    <dbReference type="NCBI Taxonomy" id="412755"/>
    <lineage>
        <taxon>unclassified sequences</taxon>
        <taxon>metagenomes</taxon>
        <taxon>ecological metagenomes</taxon>
    </lineage>
</organism>
<dbReference type="AlphaFoldDB" id="A0A0F9PVR9"/>
<name>A0A0F9PVR9_9ZZZZ</name>
<proteinExistence type="predicted"/>
<gene>
    <name evidence="1" type="ORF">LCGC14_1169750</name>
</gene>
<sequence length="140" mass="16341">MNESGFWRKIRNGIKNPPDTHLVRIENAIYSGTPDLSYCINGVEGFIELKYLEAWPKRESTVVRIPHFRGEQRIWLHDRHIAGGRCYLCLGIAKSTFIFDGLQAAMFLGKDWNKADIYSHSLLWWDGKVAWKNFKNRITK</sequence>
<protein>
    <submittedName>
        <fullName evidence="1">Uncharacterized protein</fullName>
    </submittedName>
</protein>
<accession>A0A0F9PVR9</accession>